<dbReference type="PANTHER" id="PTHR36985:SF1">
    <property type="entry name" value="TRANSLOCATION AND ASSEMBLY MODULE SUBUNIT TAMB"/>
    <property type="match status" value="1"/>
</dbReference>
<dbReference type="GO" id="GO:0009306">
    <property type="term" value="P:protein secretion"/>
    <property type="evidence" value="ECO:0007669"/>
    <property type="project" value="InterPro"/>
</dbReference>
<evidence type="ECO:0000256" key="3">
    <source>
        <dbReference type="ARBA" id="ARBA00022989"/>
    </source>
</evidence>
<evidence type="ECO:0000313" key="8">
    <source>
        <dbReference type="Proteomes" id="UP000194139"/>
    </source>
</evidence>
<dbReference type="EMBL" id="CP021109">
    <property type="protein sequence ID" value="ARP85187.1"/>
    <property type="molecule type" value="Genomic_DNA"/>
</dbReference>
<dbReference type="InterPro" id="IPR007452">
    <property type="entry name" value="TamB_C"/>
</dbReference>
<name>A0A1W6YVR9_9BORD</name>
<reference evidence="7 8" key="1">
    <citation type="submission" date="2017-05" db="EMBL/GenBank/DDBJ databases">
        <title>Complete and WGS of Bordetella genogroups.</title>
        <authorList>
            <person name="Spilker T."/>
            <person name="LiPuma J."/>
        </authorList>
    </citation>
    <scope>NUCLEOTIDE SEQUENCE [LARGE SCALE GENOMIC DNA]</scope>
    <source>
        <strain evidence="7 8">AU17164</strain>
    </source>
</reference>
<proteinExistence type="predicted"/>
<comment type="subcellular location">
    <subcellularLocation>
        <location evidence="1">Membrane</location>
        <topology evidence="1">Single-pass membrane protein</topology>
    </subcellularLocation>
</comment>
<dbReference type="GO" id="GO:0005886">
    <property type="term" value="C:plasma membrane"/>
    <property type="evidence" value="ECO:0007669"/>
    <property type="project" value="InterPro"/>
</dbReference>
<dbReference type="Pfam" id="PF04357">
    <property type="entry name" value="TamB"/>
    <property type="match status" value="1"/>
</dbReference>
<dbReference type="AlphaFoldDB" id="A0A1W6YVR9"/>
<gene>
    <name evidence="7" type="ORF">CAL13_02360</name>
</gene>
<keyword evidence="2" id="KW-0812">Transmembrane</keyword>
<evidence type="ECO:0000256" key="4">
    <source>
        <dbReference type="ARBA" id="ARBA00023136"/>
    </source>
</evidence>
<accession>A0A1W6YVR9</accession>
<evidence type="ECO:0000256" key="2">
    <source>
        <dbReference type="ARBA" id="ARBA00022692"/>
    </source>
</evidence>
<feature type="compositionally biased region" description="Low complexity" evidence="5">
    <location>
        <begin position="409"/>
        <end position="428"/>
    </location>
</feature>
<evidence type="ECO:0000313" key="7">
    <source>
        <dbReference type="EMBL" id="ARP85187.1"/>
    </source>
</evidence>
<keyword evidence="3" id="KW-1133">Transmembrane helix</keyword>
<evidence type="ECO:0000259" key="6">
    <source>
        <dbReference type="Pfam" id="PF04357"/>
    </source>
</evidence>
<keyword evidence="8" id="KW-1185">Reference proteome</keyword>
<organism evidence="7 8">
    <name type="scientific">Bordetella genomosp. 9</name>
    <dbReference type="NCBI Taxonomy" id="1416803"/>
    <lineage>
        <taxon>Bacteria</taxon>
        <taxon>Pseudomonadati</taxon>
        <taxon>Pseudomonadota</taxon>
        <taxon>Betaproteobacteria</taxon>
        <taxon>Burkholderiales</taxon>
        <taxon>Alcaligenaceae</taxon>
        <taxon>Bordetella</taxon>
    </lineage>
</organism>
<sequence length="1220" mass="128537">MKSLVRLLRHLLVWWLPTLLLFLSAIAAGTAWLLGTQTGTQWLLRNAGPQFGVVAENVTGSVWRGVRIGHLRYDSDGITLQARDVAAQVVWAELLQRRLRVQELAAGQLDVGISSAAAPQSDEQAAAPSQPPSLPVELVVDRLALGRFSLLQDGRPLPVEPAGLLASLQVGAEGASARVDALRLSHPMGQADVTGLATLTRLAAPWPLAAKLHVTTRGAASDSPWCVGRFVQELAARKPGANAKPIDACLVNTDIELQGSLDGMEAMIAAQGGGAALFAQAELAPDEALPVRYATVAVEMPDGTSAVAALQIESDKAAATYRAQGNITADRLDLRHLSADAIPPALLSAHGAFKAEFTESFVLRKGSFDLTVDKGSSWNRQALEGTARATVLTGQPFAPGADTAHAGTARSPSAAPAQSGQPAQTSTAVQAADDWAAALAGLRVENLAIDLRLGRNRLRAAGGIGAGNGALTLDAAAPQLAAFWPGLEGAATLKADLAGAIARHRLSLRGTYTPAASRPGMLGRAPMRVSVEAEGGYGAGKGDDAAALQTGWRGTVSALSFSHAGFDVAVPRPVAVTWLPHAPAPLWQWQLGAARVELGLPGGDRVVLDHGGSRGGPGRWETAGRIDNLVLTPALVRRVRRAIDPEAAADAPARADRVNGRLPASQRRIALELSWDLRYAGALSGRARIARTSGDLVIPGDPPIPLGLRTLVANLSATPVSARGSRVDADLQVDTAAMGSLRGSATAMVEARPDGVIALAARQPLRASLNADIANLQWLELFTGDSTEVGGALKANVQAQGTPGGVWSVNGTLRGERLRFVRIDDGVRLVDGTLAARLQEDRLILDSLRFPATLRVLPRETRTRDWVTRDPEAKNGYVDASGVWRLADSAGQVRVVLRRFPVLQRADRFAMVSGSIDIDAALPRISIHGDVKADAGWASIEVLSEVPSLDGDVVVHRPGEEDAAPSTPLQTDMDLNVDLGSRFYLTGMGLDTTLAGSMRIRYAGNRLTGMGALHTRAGRIDAYGQRLQLRRGTVTFQGPLDNPLLDIEALRTGEQVEAGVRVSGTAQRPRIDLISYPDVSDEEKLSWLVLGRGPDASGNDTALLVSAGTALLGNGEPFYKQFGLDDVTIRNGTLGSSNSLLPDQTVAGRVNQDASETLGTQFIVASKNFADGVTLSVEQALAGSETVGRLSYRLSRRWSVDLKGGSVNGLELVYRTFLGD</sequence>
<keyword evidence="4" id="KW-0472">Membrane</keyword>
<dbReference type="Proteomes" id="UP000194139">
    <property type="component" value="Chromosome"/>
</dbReference>
<evidence type="ECO:0000256" key="5">
    <source>
        <dbReference type="SAM" id="MobiDB-lite"/>
    </source>
</evidence>
<feature type="region of interest" description="Disordered" evidence="5">
    <location>
        <begin position="394"/>
        <end position="428"/>
    </location>
</feature>
<feature type="domain" description="Translocation and assembly module TamB C-terminal" evidence="6">
    <location>
        <begin position="873"/>
        <end position="1207"/>
    </location>
</feature>
<dbReference type="RefSeq" id="WP_086071395.1">
    <property type="nucleotide sequence ID" value="NZ_CP021109.1"/>
</dbReference>
<dbReference type="PANTHER" id="PTHR36985">
    <property type="entry name" value="TRANSLOCATION AND ASSEMBLY MODULE SUBUNIT TAMB"/>
    <property type="match status" value="1"/>
</dbReference>
<dbReference type="GO" id="GO:0097347">
    <property type="term" value="C:TAM protein secretion complex"/>
    <property type="evidence" value="ECO:0007669"/>
    <property type="project" value="TreeGrafter"/>
</dbReference>
<protein>
    <recommendedName>
        <fullName evidence="6">Translocation and assembly module TamB C-terminal domain-containing protein</fullName>
    </recommendedName>
</protein>
<evidence type="ECO:0000256" key="1">
    <source>
        <dbReference type="ARBA" id="ARBA00004167"/>
    </source>
</evidence>